<dbReference type="GO" id="GO:0009450">
    <property type="term" value="P:gamma-aminobutyric acid catabolic process"/>
    <property type="evidence" value="ECO:0007669"/>
    <property type="project" value="TreeGrafter"/>
</dbReference>
<dbReference type="CDD" id="cd00610">
    <property type="entry name" value="OAT_like"/>
    <property type="match status" value="1"/>
</dbReference>
<evidence type="ECO:0000256" key="7">
    <source>
        <dbReference type="ARBA" id="ARBA00030921"/>
    </source>
</evidence>
<evidence type="ECO:0000256" key="5">
    <source>
        <dbReference type="ARBA" id="ARBA00022679"/>
    </source>
</evidence>
<dbReference type="InterPro" id="IPR017657">
    <property type="entry name" value="L-lysine_6-transaminase"/>
</dbReference>
<dbReference type="PIRSF" id="PIRSF000521">
    <property type="entry name" value="Transaminase_4ab_Lys_Orn"/>
    <property type="match status" value="1"/>
</dbReference>
<dbReference type="InterPro" id="IPR005814">
    <property type="entry name" value="Aminotrans_3"/>
</dbReference>
<dbReference type="OrthoDB" id="9801834at2"/>
<name>A0A518D1F9_9BACT</name>
<dbReference type="SUPFAM" id="SSF53383">
    <property type="entry name" value="PLP-dependent transferases"/>
    <property type="match status" value="1"/>
</dbReference>
<evidence type="ECO:0000256" key="9">
    <source>
        <dbReference type="RuleBase" id="RU003560"/>
    </source>
</evidence>
<dbReference type="EMBL" id="CP036290">
    <property type="protein sequence ID" value="QDU85307.1"/>
    <property type="molecule type" value="Genomic_DNA"/>
</dbReference>
<dbReference type="Gene3D" id="3.90.1150.10">
    <property type="entry name" value="Aspartate Aminotransferase, domain 1"/>
    <property type="match status" value="1"/>
</dbReference>
<evidence type="ECO:0000256" key="3">
    <source>
        <dbReference type="ARBA" id="ARBA00013071"/>
    </source>
</evidence>
<dbReference type="EC" id="2.6.1.36" evidence="3"/>
<dbReference type="Pfam" id="PF00202">
    <property type="entry name" value="Aminotran_3"/>
    <property type="match status" value="1"/>
</dbReference>
<dbReference type="GO" id="GO:0030170">
    <property type="term" value="F:pyridoxal phosphate binding"/>
    <property type="evidence" value="ECO:0007669"/>
    <property type="project" value="InterPro"/>
</dbReference>
<dbReference type="AlphaFoldDB" id="A0A518D1F9"/>
<dbReference type="InterPro" id="IPR015422">
    <property type="entry name" value="PyrdxlP-dep_Trfase_small"/>
</dbReference>
<evidence type="ECO:0000313" key="10">
    <source>
        <dbReference type="EMBL" id="QDU85307.1"/>
    </source>
</evidence>
<evidence type="ECO:0000313" key="11">
    <source>
        <dbReference type="Proteomes" id="UP000319342"/>
    </source>
</evidence>
<protein>
    <recommendedName>
        <fullName evidence="8">L-lysine-epsilon aminotransferase</fullName>
        <ecNumber evidence="3">2.6.1.36</ecNumber>
    </recommendedName>
    <alternativeName>
        <fullName evidence="7">Lysine 6-aminotransferase</fullName>
    </alternativeName>
</protein>
<dbReference type="InterPro" id="IPR015424">
    <property type="entry name" value="PyrdxlP-dep_Trfase"/>
</dbReference>
<keyword evidence="4 10" id="KW-0032">Aminotransferase</keyword>
<keyword evidence="5 10" id="KW-0808">Transferase</keyword>
<evidence type="ECO:0000256" key="2">
    <source>
        <dbReference type="ARBA" id="ARBA00008954"/>
    </source>
</evidence>
<dbReference type="Gene3D" id="3.40.640.10">
    <property type="entry name" value="Type I PLP-dependent aspartate aminotransferase-like (Major domain)"/>
    <property type="match status" value="1"/>
</dbReference>
<accession>A0A518D1F9</accession>
<evidence type="ECO:0000256" key="4">
    <source>
        <dbReference type="ARBA" id="ARBA00022576"/>
    </source>
</evidence>
<comment type="cofactor">
    <cofactor evidence="1">
        <name>pyridoxal 5'-phosphate</name>
        <dbReference type="ChEBI" id="CHEBI:597326"/>
    </cofactor>
</comment>
<dbReference type="PANTHER" id="PTHR43206">
    <property type="entry name" value="AMINOTRANSFERASE"/>
    <property type="match status" value="1"/>
</dbReference>
<sequence>MLEPNRVHGVLKRHQLADGYPFVLDLEGSHGVWMRDAVSGKEYLDCFTSFASWPIGYNHPKMNDGAFVEELTLVAKNNPANSDLYTSSMAEFVETFATHVTPEGYPHHFWVAGGSLAVENAMKTAFDWKARTLGRTSMLDDVNDLVVLHFKQAFHGRSGYTMSVTNTVADKVGLFPKFDWPRVHNPAIRYDANGEIANDIEAEEAKACAEIDAAFAKYGKKVAAILLEPIQGEGGDNYFRPEFLQKLRAYADEQEALLIFDEVQTGFFGTGRPWMWQNYGVAPDVVAFGKKTQVCGIYANRRVESVVDNVFHKSSRINSTWGGNLVDMVRAKRFIQIIEQDGLCANTAERGCQVLGGLQNVAREHGQISNVRGIGTWQAFTCESADARNAMLNSMRDHGLLALASGPDSVRLRMPLILSAAEADMVVERVAAAIPAAAKA</sequence>
<keyword evidence="11" id="KW-1185">Reference proteome</keyword>
<dbReference type="PANTHER" id="PTHR43206:SF2">
    <property type="entry name" value="4-AMINOBUTYRATE AMINOTRANSFERASE GABT"/>
    <property type="match status" value="1"/>
</dbReference>
<evidence type="ECO:0000256" key="6">
    <source>
        <dbReference type="ARBA" id="ARBA00022898"/>
    </source>
</evidence>
<dbReference type="GO" id="GO:0045484">
    <property type="term" value="F:L-lysine 6-transaminase activity"/>
    <property type="evidence" value="ECO:0007669"/>
    <property type="project" value="UniProtKB-EC"/>
</dbReference>
<dbReference type="Proteomes" id="UP000319342">
    <property type="component" value="Chromosome"/>
</dbReference>
<reference evidence="10 11" key="1">
    <citation type="submission" date="2019-02" db="EMBL/GenBank/DDBJ databases">
        <title>Deep-cultivation of Planctomycetes and their phenomic and genomic characterization uncovers novel biology.</title>
        <authorList>
            <person name="Wiegand S."/>
            <person name="Jogler M."/>
            <person name="Boedeker C."/>
            <person name="Pinto D."/>
            <person name="Vollmers J."/>
            <person name="Rivas-Marin E."/>
            <person name="Kohn T."/>
            <person name="Peeters S.H."/>
            <person name="Heuer A."/>
            <person name="Rast P."/>
            <person name="Oberbeckmann S."/>
            <person name="Bunk B."/>
            <person name="Jeske O."/>
            <person name="Meyerdierks A."/>
            <person name="Storesund J.E."/>
            <person name="Kallscheuer N."/>
            <person name="Luecker S."/>
            <person name="Lage O.M."/>
            <person name="Pohl T."/>
            <person name="Merkel B.J."/>
            <person name="Hornburger P."/>
            <person name="Mueller R.-W."/>
            <person name="Bruemmer F."/>
            <person name="Labrenz M."/>
            <person name="Spormann A.M."/>
            <person name="Op den Camp H."/>
            <person name="Overmann J."/>
            <person name="Amann R."/>
            <person name="Jetten M.S.M."/>
            <person name="Mascher T."/>
            <person name="Medema M.H."/>
            <person name="Devos D.P."/>
            <person name="Kaster A.-K."/>
            <person name="Ovreas L."/>
            <person name="Rohde M."/>
            <person name="Galperin M.Y."/>
            <person name="Jogler C."/>
        </authorList>
    </citation>
    <scope>NUCLEOTIDE SEQUENCE [LARGE SCALE GENOMIC DNA]</scope>
    <source>
        <strain evidence="10 11">Pla163</strain>
    </source>
</reference>
<gene>
    <name evidence="10" type="primary">lat</name>
    <name evidence="10" type="ORF">Pla163_24350</name>
</gene>
<evidence type="ECO:0000256" key="8">
    <source>
        <dbReference type="ARBA" id="ARBA00050040"/>
    </source>
</evidence>
<keyword evidence="6 9" id="KW-0663">Pyridoxal phosphate</keyword>
<proteinExistence type="inferred from homology"/>
<dbReference type="InterPro" id="IPR015421">
    <property type="entry name" value="PyrdxlP-dep_Trfase_major"/>
</dbReference>
<dbReference type="NCBIfam" id="TIGR03251">
    <property type="entry name" value="LAT_fam"/>
    <property type="match status" value="1"/>
</dbReference>
<organism evidence="10 11">
    <name type="scientific">Rohdeia mirabilis</name>
    <dbReference type="NCBI Taxonomy" id="2528008"/>
    <lineage>
        <taxon>Bacteria</taxon>
        <taxon>Pseudomonadati</taxon>
        <taxon>Planctomycetota</taxon>
        <taxon>Planctomycetia</taxon>
        <taxon>Planctomycetia incertae sedis</taxon>
        <taxon>Rohdeia</taxon>
    </lineage>
</organism>
<comment type="similarity">
    <text evidence="2 9">Belongs to the class-III pyridoxal-phosphate-dependent aminotransferase family.</text>
</comment>
<evidence type="ECO:0000256" key="1">
    <source>
        <dbReference type="ARBA" id="ARBA00001933"/>
    </source>
</evidence>
<dbReference type="GO" id="GO:0017000">
    <property type="term" value="P:antibiotic biosynthetic process"/>
    <property type="evidence" value="ECO:0007669"/>
    <property type="project" value="InterPro"/>
</dbReference>